<dbReference type="Pfam" id="PF06758">
    <property type="entry name" value="Olduvai"/>
    <property type="match status" value="1"/>
</dbReference>
<dbReference type="AlphaFoldDB" id="A0A2K6MYP4"/>
<proteinExistence type="inferred from homology"/>
<dbReference type="PANTHER" id="PTHR14199:SF29">
    <property type="entry name" value="NEUROBLASTOMA BREAKPOINT FAMILY MEMBER 4-RELATED"/>
    <property type="match status" value="1"/>
</dbReference>
<feature type="region of interest" description="Disordered" evidence="3">
    <location>
        <begin position="177"/>
        <end position="200"/>
    </location>
</feature>
<dbReference type="InterPro" id="IPR055306">
    <property type="entry name" value="NBPF"/>
</dbReference>
<keyword evidence="6" id="KW-1185">Reference proteome</keyword>
<comment type="similarity">
    <text evidence="2">Belongs to the NBPF family.</text>
</comment>
<evidence type="ECO:0000259" key="4">
    <source>
        <dbReference type="PROSITE" id="PS51316"/>
    </source>
</evidence>
<organism evidence="5 6">
    <name type="scientific">Rhinopithecus bieti</name>
    <name type="common">Black snub-nosed monkey</name>
    <name type="synonym">Pygathrix bieti</name>
    <dbReference type="NCBI Taxonomy" id="61621"/>
    <lineage>
        <taxon>Eukaryota</taxon>
        <taxon>Metazoa</taxon>
        <taxon>Chordata</taxon>
        <taxon>Craniata</taxon>
        <taxon>Vertebrata</taxon>
        <taxon>Euteleostomi</taxon>
        <taxon>Mammalia</taxon>
        <taxon>Eutheria</taxon>
        <taxon>Euarchontoglires</taxon>
        <taxon>Primates</taxon>
        <taxon>Haplorrhini</taxon>
        <taxon>Catarrhini</taxon>
        <taxon>Cercopithecidae</taxon>
        <taxon>Colobinae</taxon>
        <taxon>Rhinopithecus</taxon>
    </lineage>
</organism>
<evidence type="ECO:0000313" key="5">
    <source>
        <dbReference type="Ensembl" id="ENSRBIP00000040908.1"/>
    </source>
</evidence>
<feature type="region of interest" description="Disordered" evidence="3">
    <location>
        <begin position="105"/>
        <end position="143"/>
    </location>
</feature>
<dbReference type="GeneTree" id="ENSGT00420000029746"/>
<name>A0A2K6MYP4_RHIBE</name>
<dbReference type="Ensembl" id="ENSRBIT00000064943.1">
    <property type="protein sequence ID" value="ENSRBIP00000040908.1"/>
    <property type="gene ID" value="ENSRBIG00000043842.1"/>
</dbReference>
<dbReference type="OMA" id="CAKITRE"/>
<accession>A0A2K6MYP4</accession>
<feature type="compositionally biased region" description="Acidic residues" evidence="3">
    <location>
        <begin position="105"/>
        <end position="114"/>
    </location>
</feature>
<dbReference type="InterPro" id="IPR010630">
    <property type="entry name" value="Olduvai_dom"/>
</dbReference>
<reference evidence="5" key="3">
    <citation type="submission" date="2025-09" db="UniProtKB">
        <authorList>
            <consortium name="Ensembl"/>
        </authorList>
    </citation>
    <scope>IDENTIFICATION</scope>
</reference>
<dbReference type="PANTHER" id="PTHR14199">
    <property type="entry name" value="NEUROBLASTOMA BREAKPOINT FAMILY MEMBER 6-LIKE PROTEIN"/>
    <property type="match status" value="1"/>
</dbReference>
<evidence type="ECO:0000256" key="3">
    <source>
        <dbReference type="SAM" id="MobiDB-lite"/>
    </source>
</evidence>
<feature type="domain" description="Olduvai" evidence="4">
    <location>
        <begin position="112"/>
        <end position="200"/>
    </location>
</feature>
<dbReference type="PROSITE" id="PS51316">
    <property type="entry name" value="ODV"/>
    <property type="match status" value="1"/>
</dbReference>
<protein>
    <recommendedName>
        <fullName evidence="4">Olduvai domain-containing protein</fullName>
    </recommendedName>
</protein>
<sequence>CEEHKGITESVLGEKMQFKEEKLAEKSTQAEVLRYKALVHSQALELTQLRKKLREGREASLLLSQHLKALLTDDDPDNHQGQDLREQLAEGRRLAECLVRKLSPENDEVEDENVKDEKVEKVGEPLAPREVQETEEKEFPQNSLEEYSATCSICRDPSDSHLPQRCAKITREEEKVDSALDVGSESSHYKGEEEVLNILP</sequence>
<reference evidence="5 6" key="1">
    <citation type="submission" date="2016-06" db="EMBL/GenBank/DDBJ databases">
        <title>Genome of Rhinopithecus bieti.</title>
        <authorList>
            <person name="Wu"/>
            <person name="C.-I. and Zhang"/>
            <person name="Y."/>
        </authorList>
    </citation>
    <scope>NUCLEOTIDE SEQUENCE</scope>
</reference>
<dbReference type="Proteomes" id="UP000233180">
    <property type="component" value="Unassembled WGS sequence"/>
</dbReference>
<dbReference type="SMART" id="SM01148">
    <property type="entry name" value="DUF1220"/>
    <property type="match status" value="1"/>
</dbReference>
<reference evidence="5" key="2">
    <citation type="submission" date="2025-08" db="UniProtKB">
        <authorList>
            <consortium name="Ensembl"/>
        </authorList>
    </citation>
    <scope>IDENTIFICATION</scope>
</reference>
<evidence type="ECO:0000256" key="1">
    <source>
        <dbReference type="ARBA" id="ARBA00023054"/>
    </source>
</evidence>
<keyword evidence="1" id="KW-0175">Coiled coil</keyword>
<evidence type="ECO:0000256" key="2">
    <source>
        <dbReference type="ARBA" id="ARBA00038417"/>
    </source>
</evidence>
<feature type="compositionally biased region" description="Basic and acidic residues" evidence="3">
    <location>
        <begin position="130"/>
        <end position="139"/>
    </location>
</feature>
<evidence type="ECO:0000313" key="6">
    <source>
        <dbReference type="Proteomes" id="UP000233180"/>
    </source>
</evidence>